<proteinExistence type="predicted"/>
<evidence type="ECO:0000259" key="1">
    <source>
        <dbReference type="Pfam" id="PF02464"/>
    </source>
</evidence>
<dbReference type="InterPro" id="IPR008136">
    <property type="entry name" value="CinA_C"/>
</dbReference>
<dbReference type="AlphaFoldDB" id="A0A916JIE7"/>
<evidence type="ECO:0000313" key="3">
    <source>
        <dbReference type="Proteomes" id="UP000680038"/>
    </source>
</evidence>
<dbReference type="SUPFAM" id="SSF142433">
    <property type="entry name" value="CinA-like"/>
    <property type="match status" value="1"/>
</dbReference>
<protein>
    <submittedName>
        <fullName evidence="2">CinA-like protein</fullName>
    </submittedName>
</protein>
<feature type="domain" description="CinA C-terminal" evidence="1">
    <location>
        <begin position="8"/>
        <end position="151"/>
    </location>
</feature>
<dbReference type="InterPro" id="IPR036653">
    <property type="entry name" value="CinA-like_C"/>
</dbReference>
<sequence>MPSQSVIECSSYLKKRGFTIAFAESATAGRLAFEFSMTEASGDILKGGLVCYDASIKEAILKIPAGFIEKYTPESAEVTEAMAFSLQKLMPASIHVAVTGLTTAGGSETYEKPVGTMFIQILTDHHSIALREVFTGNAEEIVMQTINKIAHTITRELLHQDLGDETY</sequence>
<dbReference type="NCBIfam" id="TIGR00199">
    <property type="entry name" value="PncC_domain"/>
    <property type="match status" value="1"/>
</dbReference>
<dbReference type="Gene3D" id="3.90.950.20">
    <property type="entry name" value="CinA-like"/>
    <property type="match status" value="1"/>
</dbReference>
<accession>A0A916JIE7</accession>
<dbReference type="Proteomes" id="UP000680038">
    <property type="component" value="Unassembled WGS sequence"/>
</dbReference>
<organism evidence="2 3">
    <name type="scientific">Dyadobacter helix</name>
    <dbReference type="NCBI Taxonomy" id="2822344"/>
    <lineage>
        <taxon>Bacteria</taxon>
        <taxon>Pseudomonadati</taxon>
        <taxon>Bacteroidota</taxon>
        <taxon>Cytophagia</taxon>
        <taxon>Cytophagales</taxon>
        <taxon>Spirosomataceae</taxon>
        <taxon>Dyadobacter</taxon>
    </lineage>
</organism>
<evidence type="ECO:0000313" key="2">
    <source>
        <dbReference type="EMBL" id="CAG5018301.1"/>
    </source>
</evidence>
<comment type="caution">
    <text evidence="2">The sequence shown here is derived from an EMBL/GenBank/DDBJ whole genome shotgun (WGS) entry which is preliminary data.</text>
</comment>
<reference evidence="2" key="1">
    <citation type="submission" date="2021-04" db="EMBL/GenBank/DDBJ databases">
        <authorList>
            <person name="Rodrigo-Torres L."/>
            <person name="Arahal R. D."/>
            <person name="Lucena T."/>
        </authorList>
    </citation>
    <scope>NUCLEOTIDE SEQUENCE</scope>
    <source>
        <strain evidence="2">CECT 9275</strain>
    </source>
</reference>
<gene>
    <name evidence="2" type="primary">cinA</name>
    <name evidence="2" type="ORF">DYBT9275_05974</name>
</gene>
<keyword evidence="3" id="KW-1185">Reference proteome</keyword>
<dbReference type="Pfam" id="PF02464">
    <property type="entry name" value="CinA"/>
    <property type="match status" value="1"/>
</dbReference>
<dbReference type="RefSeq" id="WP_215242282.1">
    <property type="nucleotide sequence ID" value="NZ_CAJRAF010000004.1"/>
</dbReference>
<dbReference type="EMBL" id="CAJRAF010000004">
    <property type="protein sequence ID" value="CAG5018301.1"/>
    <property type="molecule type" value="Genomic_DNA"/>
</dbReference>
<name>A0A916JIE7_9BACT</name>